<dbReference type="Proteomes" id="UP000279833">
    <property type="component" value="Unassembled WGS sequence"/>
</dbReference>
<proteinExistence type="predicted"/>
<dbReference type="STRING" id="6186.A0A183KLC4"/>
<protein>
    <submittedName>
        <fullName evidence="1 3">Uncharacterized protein</fullName>
    </submittedName>
</protein>
<evidence type="ECO:0000313" key="2">
    <source>
        <dbReference type="Proteomes" id="UP000279833"/>
    </source>
</evidence>
<organism evidence="3">
    <name type="scientific">Schistosoma curassoni</name>
    <dbReference type="NCBI Taxonomy" id="6186"/>
    <lineage>
        <taxon>Eukaryota</taxon>
        <taxon>Metazoa</taxon>
        <taxon>Spiralia</taxon>
        <taxon>Lophotrochozoa</taxon>
        <taxon>Platyhelminthes</taxon>
        <taxon>Trematoda</taxon>
        <taxon>Digenea</taxon>
        <taxon>Strigeidida</taxon>
        <taxon>Schistosomatoidea</taxon>
        <taxon>Schistosomatidae</taxon>
        <taxon>Schistosoma</taxon>
    </lineage>
</organism>
<dbReference type="WBParaSite" id="SCUD_0001584101-mRNA-1">
    <property type="protein sequence ID" value="SCUD_0001584101-mRNA-1"/>
    <property type="gene ID" value="SCUD_0001584101"/>
</dbReference>
<reference evidence="3" key="1">
    <citation type="submission" date="2016-06" db="UniProtKB">
        <authorList>
            <consortium name="WormBaseParasite"/>
        </authorList>
    </citation>
    <scope>IDENTIFICATION</scope>
</reference>
<name>A0A183KLC4_9TREM</name>
<keyword evidence="2" id="KW-1185">Reference proteome</keyword>
<dbReference type="EMBL" id="UZAK01038054">
    <property type="protein sequence ID" value="VDP60262.1"/>
    <property type="molecule type" value="Genomic_DNA"/>
</dbReference>
<reference evidence="1 2" key="2">
    <citation type="submission" date="2018-11" db="EMBL/GenBank/DDBJ databases">
        <authorList>
            <consortium name="Pathogen Informatics"/>
        </authorList>
    </citation>
    <scope>NUCLEOTIDE SEQUENCE [LARGE SCALE GENOMIC DNA]</scope>
    <source>
        <strain evidence="1">Dakar</strain>
        <strain evidence="2">Dakar, Senegal</strain>
    </source>
</reference>
<gene>
    <name evidence="1" type="ORF">SCUD_LOCUS15836</name>
</gene>
<evidence type="ECO:0000313" key="3">
    <source>
        <dbReference type="WBParaSite" id="SCUD_0001584101-mRNA-1"/>
    </source>
</evidence>
<accession>A0A183KLC4</accession>
<evidence type="ECO:0000313" key="1">
    <source>
        <dbReference type="EMBL" id="VDP60262.1"/>
    </source>
</evidence>
<dbReference type="AlphaFoldDB" id="A0A183KLC4"/>
<sequence length="64" mass="7549">MKSYQKNLAFINYTYKAFDGWTNNDRILDRQLYQQQKFQRHQTALSSRSSILSDLTGIKNKSST</sequence>